<dbReference type="PANTHER" id="PTHR31435">
    <property type="entry name" value="PROTEIN NATD1"/>
    <property type="match status" value="1"/>
</dbReference>
<dbReference type="SUPFAM" id="SSF55729">
    <property type="entry name" value="Acyl-CoA N-acyltransferases (Nat)"/>
    <property type="match status" value="1"/>
</dbReference>
<dbReference type="PATRIC" id="fig|1461583.4.peg.1667"/>
<dbReference type="InterPro" id="IPR000182">
    <property type="entry name" value="GNAT_dom"/>
</dbReference>
<dbReference type="Pfam" id="PF14542">
    <property type="entry name" value="Acetyltransf_CG"/>
    <property type="match status" value="1"/>
</dbReference>
<feature type="domain" description="N-acetyltransferase" evidence="1">
    <location>
        <begin position="1"/>
        <end position="92"/>
    </location>
</feature>
<dbReference type="CDD" id="cd04301">
    <property type="entry name" value="NAT_SF"/>
    <property type="match status" value="1"/>
</dbReference>
<dbReference type="Gene3D" id="3.40.630.30">
    <property type="match status" value="1"/>
</dbReference>
<gene>
    <name evidence="3" type="ORF">BN1050_01739</name>
</gene>
<accession>A0A078MGV0</accession>
<dbReference type="PROSITE" id="PS51186">
    <property type="entry name" value="GNAT"/>
    <property type="match status" value="1"/>
</dbReference>
<dbReference type="GO" id="GO:0016747">
    <property type="term" value="F:acyltransferase activity, transferring groups other than amino-acyl groups"/>
    <property type="evidence" value="ECO:0007669"/>
    <property type="project" value="InterPro"/>
</dbReference>
<protein>
    <submittedName>
        <fullName evidence="3">Uncharacterized protein</fullName>
    </submittedName>
</protein>
<evidence type="ECO:0000259" key="1">
    <source>
        <dbReference type="PROSITE" id="PS51186"/>
    </source>
</evidence>
<reference evidence="3" key="1">
    <citation type="submission" date="2014-07" db="EMBL/GenBank/DDBJ databases">
        <authorList>
            <person name="Urmite Genomes Urmite Genomes"/>
        </authorList>
    </citation>
    <scope>NUCLEOTIDE SEQUENCE</scope>
    <source>
        <strain evidence="3">13S34_air</strain>
    </source>
</reference>
<name>A0A078MGV0_9BACL</name>
<sequence>MEFTFVDRGDNNFAFEHKQGDDVIAEISWVQKGEVMSMNHTFVSDTLRGQGVAKQLLDRAAEYARAEGYKMEAVCSYVVSAFKRGTYDDVKA</sequence>
<dbReference type="InterPro" id="IPR031165">
    <property type="entry name" value="GNAT_YJDJ"/>
</dbReference>
<evidence type="ECO:0000313" key="3">
    <source>
        <dbReference type="EMBL" id="CEA03921.1"/>
    </source>
</evidence>
<evidence type="ECO:0000259" key="2">
    <source>
        <dbReference type="PROSITE" id="PS51729"/>
    </source>
</evidence>
<proteinExistence type="predicted"/>
<dbReference type="InterPro" id="IPR016181">
    <property type="entry name" value="Acyl_CoA_acyltransferase"/>
</dbReference>
<organism evidence="3">
    <name type="scientific">Metalysinibacillus saudimassiliensis</name>
    <dbReference type="NCBI Taxonomy" id="1461583"/>
    <lineage>
        <taxon>Bacteria</taxon>
        <taxon>Bacillati</taxon>
        <taxon>Bacillota</taxon>
        <taxon>Bacilli</taxon>
        <taxon>Bacillales</taxon>
        <taxon>Caryophanaceae</taxon>
        <taxon>Metalysinibacillus</taxon>
    </lineage>
</organism>
<dbReference type="PROSITE" id="PS51729">
    <property type="entry name" value="GNAT_YJDJ"/>
    <property type="match status" value="1"/>
</dbReference>
<dbReference type="InterPro" id="IPR045057">
    <property type="entry name" value="Gcn5-rel_NAT"/>
</dbReference>
<dbReference type="HOGENOM" id="CLU_132888_2_0_9"/>
<dbReference type="EMBL" id="LN483075">
    <property type="protein sequence ID" value="CEA03921.1"/>
    <property type="molecule type" value="Genomic_DNA"/>
</dbReference>
<dbReference type="PANTHER" id="PTHR31435:SF10">
    <property type="entry name" value="BSR4717 PROTEIN"/>
    <property type="match status" value="1"/>
</dbReference>
<feature type="domain" description="N-acetyltransferase" evidence="2">
    <location>
        <begin position="7"/>
        <end position="92"/>
    </location>
</feature>
<dbReference type="AlphaFoldDB" id="A0A078MGV0"/>